<reference evidence="1 2" key="1">
    <citation type="submission" date="2016-04" db="EMBL/GenBank/DDBJ databases">
        <title>Complete genome sequence of natural rubber-degrading, novel Gram-negative bacterium, Rhizobacter gummiphilus strain NS21.</title>
        <authorList>
            <person name="Tabata M."/>
            <person name="Kasai D."/>
            <person name="Fukuda M."/>
        </authorList>
    </citation>
    <scope>NUCLEOTIDE SEQUENCE [LARGE SCALE GENOMIC DNA]</scope>
    <source>
        <strain evidence="1 2">NS21</strain>
    </source>
</reference>
<protein>
    <submittedName>
        <fullName evidence="1">Uncharacterized protein</fullName>
    </submittedName>
</protein>
<organism evidence="1 2">
    <name type="scientific">Piscinibacter gummiphilus</name>
    <dbReference type="NCBI Taxonomy" id="946333"/>
    <lineage>
        <taxon>Bacteria</taxon>
        <taxon>Pseudomonadati</taxon>
        <taxon>Pseudomonadota</taxon>
        <taxon>Betaproteobacteria</taxon>
        <taxon>Burkholderiales</taxon>
        <taxon>Sphaerotilaceae</taxon>
        <taxon>Piscinibacter</taxon>
    </lineage>
</organism>
<gene>
    <name evidence="1" type="ORF">A4W93_21655</name>
</gene>
<dbReference type="AlphaFoldDB" id="A0A1W6LDK0"/>
<dbReference type="KEGG" id="rgu:A4W93_21655"/>
<dbReference type="EMBL" id="CP015118">
    <property type="protein sequence ID" value="ARN22296.1"/>
    <property type="molecule type" value="Genomic_DNA"/>
</dbReference>
<name>A0A1W6LDK0_9BURK</name>
<sequence>MNFNADGRVDAKASPVASIFLPRIRRGALWTVGEVHFLATPLRERFPAVHKISTAFSKWLSTQECVYSNKRKINPFSYYLEGSVQNHDPEVFAFESALSALNAGQYFVTEDDTEFRLDAICKMLGLRGVECRDS</sequence>
<evidence type="ECO:0000313" key="1">
    <source>
        <dbReference type="EMBL" id="ARN22296.1"/>
    </source>
</evidence>
<accession>A0A1W6LDK0</accession>
<keyword evidence="2" id="KW-1185">Reference proteome</keyword>
<proteinExistence type="predicted"/>
<dbReference type="Proteomes" id="UP000193427">
    <property type="component" value="Chromosome"/>
</dbReference>
<evidence type="ECO:0000313" key="2">
    <source>
        <dbReference type="Proteomes" id="UP000193427"/>
    </source>
</evidence>